<evidence type="ECO:0000313" key="12">
    <source>
        <dbReference type="Proteomes" id="UP000062255"/>
    </source>
</evidence>
<dbReference type="SUPFAM" id="SSF53448">
    <property type="entry name" value="Nucleotide-diphospho-sugar transferases"/>
    <property type="match status" value="1"/>
</dbReference>
<dbReference type="Gene3D" id="3.90.550.10">
    <property type="entry name" value="Spore Coat Polysaccharide Biosynthesis Protein SpsA, Chain A"/>
    <property type="match status" value="1"/>
</dbReference>
<dbReference type="Pfam" id="PF00535">
    <property type="entry name" value="Glycos_transf_2"/>
    <property type="match status" value="1"/>
</dbReference>
<comment type="function">
    <text evidence="6">Catalyzes the glycosylation of 4,4'-diaponeurosporenoate, i.e. the esterification of glucose at the C1'' position with the carboxyl group of 4,4'-diaponeurosporenic acid, to form glycosyl-4,4'-diaponeurosporenoate. This is a step in the biosynthesis of staphyloxanthin, an orange pigment present in most staphylococci strains.</text>
</comment>
<dbReference type="InterPro" id="IPR001173">
    <property type="entry name" value="Glyco_trans_2-like"/>
</dbReference>
<accession>A0A0K0XHG7</accession>
<dbReference type="GO" id="GO:0005886">
    <property type="term" value="C:plasma membrane"/>
    <property type="evidence" value="ECO:0007669"/>
    <property type="project" value="UniProtKB-SubCell"/>
</dbReference>
<evidence type="ECO:0000256" key="7">
    <source>
        <dbReference type="ARBA" id="ARBA00037904"/>
    </source>
</evidence>
<evidence type="ECO:0000256" key="4">
    <source>
        <dbReference type="ARBA" id="ARBA00022679"/>
    </source>
</evidence>
<comment type="similarity">
    <text evidence="8">Belongs to the glycosyltransferase 2 family. CrtQ subfamily.</text>
</comment>
<gene>
    <name evidence="11" type="ORF">AFA91_33170</name>
</gene>
<evidence type="ECO:0000256" key="9">
    <source>
        <dbReference type="ARBA" id="ARBA00040345"/>
    </source>
</evidence>
<dbReference type="Proteomes" id="UP000062255">
    <property type="component" value="Chromosome"/>
</dbReference>
<keyword evidence="3" id="KW-0328">Glycosyltransferase</keyword>
<dbReference type="RefSeq" id="WP_049749213.1">
    <property type="nucleotide sequence ID" value="NZ_CP012150.1"/>
</dbReference>
<evidence type="ECO:0000256" key="2">
    <source>
        <dbReference type="ARBA" id="ARBA00022475"/>
    </source>
</evidence>
<organism evidence="11 12">
    <name type="scientific">Mycolicibacterium goodii</name>
    <name type="common">Mycobacterium goodii</name>
    <dbReference type="NCBI Taxonomy" id="134601"/>
    <lineage>
        <taxon>Bacteria</taxon>
        <taxon>Bacillati</taxon>
        <taxon>Actinomycetota</taxon>
        <taxon>Actinomycetes</taxon>
        <taxon>Mycobacteriales</taxon>
        <taxon>Mycobacteriaceae</taxon>
        <taxon>Mycolicibacterium</taxon>
    </lineage>
</organism>
<proteinExistence type="inferred from homology"/>
<keyword evidence="2" id="KW-1003">Cell membrane</keyword>
<dbReference type="EMBL" id="CP012150">
    <property type="protein sequence ID" value="AKS36840.1"/>
    <property type="molecule type" value="Genomic_DNA"/>
</dbReference>
<evidence type="ECO:0000259" key="10">
    <source>
        <dbReference type="Pfam" id="PF00535"/>
    </source>
</evidence>
<dbReference type="PANTHER" id="PTHR43646:SF2">
    <property type="entry name" value="GLYCOSYLTRANSFERASE 2-LIKE DOMAIN-CONTAINING PROTEIN"/>
    <property type="match status" value="1"/>
</dbReference>
<sequence length="230" mass="24510">MLESQVDQIAVQIVVVIPAHNERAHLPMSLRAMVTAAMCVPVPVQIVVVLDACTDGSEELAGDFGSDVHFVSIDAGNVGAARAAGFAYARSLRPDTARTWYATSDADTAVPADWLVEMTTTAAEFDADMVLGGVRVGGRDFSESNDHVHGANMGFRSDAYWSVGGFRALKTSEDAELAERFEAHGMSVHRDGDLSVETSARRSGRAPDGFADYLRELARTPVPTELGAPA</sequence>
<keyword evidence="5" id="KW-0472">Membrane</keyword>
<dbReference type="AlphaFoldDB" id="A0A0K0XHG7"/>
<evidence type="ECO:0000313" key="11">
    <source>
        <dbReference type="EMBL" id="AKS36840.1"/>
    </source>
</evidence>
<keyword evidence="4 11" id="KW-0808">Transferase</keyword>
<dbReference type="PATRIC" id="fig|134601.6.peg.6867"/>
<name>A0A0K0XHG7_MYCGD</name>
<comment type="pathway">
    <text evidence="7">Carotenoid biosynthesis; staphyloxanthin biosynthesis; staphyloxanthin from farnesyl diphosphate: step 4/5.</text>
</comment>
<dbReference type="KEGG" id="mgo:AFA91_33170"/>
<evidence type="ECO:0000256" key="3">
    <source>
        <dbReference type="ARBA" id="ARBA00022676"/>
    </source>
</evidence>
<evidence type="ECO:0000256" key="1">
    <source>
        <dbReference type="ARBA" id="ARBA00004236"/>
    </source>
</evidence>
<dbReference type="STRING" id="134601.AFA91_33170"/>
<evidence type="ECO:0000256" key="5">
    <source>
        <dbReference type="ARBA" id="ARBA00023136"/>
    </source>
</evidence>
<reference evidence="11 12" key="1">
    <citation type="submission" date="2015-07" db="EMBL/GenBank/DDBJ databases">
        <title>Complete genome sequence of Mycobacterium goodii X7B, a facultative thermophilic biodesulfurizing bacterium.</title>
        <authorList>
            <person name="Yu B."/>
            <person name="Li F."/>
            <person name="Xu P."/>
        </authorList>
    </citation>
    <scope>NUCLEOTIDE SEQUENCE [LARGE SCALE GENOMIC DNA]</scope>
    <source>
        <strain evidence="11 12">X7B</strain>
    </source>
</reference>
<dbReference type="PANTHER" id="PTHR43646">
    <property type="entry name" value="GLYCOSYLTRANSFERASE"/>
    <property type="match status" value="1"/>
</dbReference>
<dbReference type="OrthoDB" id="9777873at2"/>
<feature type="domain" description="Glycosyltransferase 2-like" evidence="10">
    <location>
        <begin position="15"/>
        <end position="148"/>
    </location>
</feature>
<dbReference type="GO" id="GO:0016757">
    <property type="term" value="F:glycosyltransferase activity"/>
    <property type="evidence" value="ECO:0007669"/>
    <property type="project" value="UniProtKB-KW"/>
</dbReference>
<protein>
    <recommendedName>
        <fullName evidence="9">4,4'-diaponeurosporenoate glycosyltransferase</fullName>
    </recommendedName>
</protein>
<evidence type="ECO:0000256" key="6">
    <source>
        <dbReference type="ARBA" id="ARBA00037281"/>
    </source>
</evidence>
<comment type="subcellular location">
    <subcellularLocation>
        <location evidence="1">Cell membrane</location>
    </subcellularLocation>
</comment>
<evidence type="ECO:0000256" key="8">
    <source>
        <dbReference type="ARBA" id="ARBA00038120"/>
    </source>
</evidence>
<dbReference type="InterPro" id="IPR029044">
    <property type="entry name" value="Nucleotide-diphossugar_trans"/>
</dbReference>